<dbReference type="EMBL" id="KB445554">
    <property type="protein sequence ID" value="EMC97049.1"/>
    <property type="molecule type" value="Genomic_DNA"/>
</dbReference>
<dbReference type="RefSeq" id="XP_007675180.1">
    <property type="nucleotide sequence ID" value="XM_007676990.1"/>
</dbReference>
<proteinExistence type="predicted"/>
<organism evidence="1 2">
    <name type="scientific">Baudoinia panamericana (strain UAMH 10762)</name>
    <name type="common">Angels' share fungus</name>
    <name type="synonym">Baudoinia compniacensis (strain UAMH 10762)</name>
    <dbReference type="NCBI Taxonomy" id="717646"/>
    <lineage>
        <taxon>Eukaryota</taxon>
        <taxon>Fungi</taxon>
        <taxon>Dikarya</taxon>
        <taxon>Ascomycota</taxon>
        <taxon>Pezizomycotina</taxon>
        <taxon>Dothideomycetes</taxon>
        <taxon>Dothideomycetidae</taxon>
        <taxon>Mycosphaerellales</taxon>
        <taxon>Teratosphaeriaceae</taxon>
        <taxon>Baudoinia</taxon>
    </lineage>
</organism>
<accession>M2NCX9</accession>
<dbReference type="KEGG" id="bcom:BAUCODRAFT_32791"/>
<evidence type="ECO:0000313" key="2">
    <source>
        <dbReference type="Proteomes" id="UP000011761"/>
    </source>
</evidence>
<dbReference type="GeneID" id="19111867"/>
<reference evidence="1 2" key="1">
    <citation type="journal article" date="2012" name="PLoS Pathog.">
        <title>Diverse lifestyles and strategies of plant pathogenesis encoded in the genomes of eighteen Dothideomycetes fungi.</title>
        <authorList>
            <person name="Ohm R.A."/>
            <person name="Feau N."/>
            <person name="Henrissat B."/>
            <person name="Schoch C.L."/>
            <person name="Horwitz B.A."/>
            <person name="Barry K.W."/>
            <person name="Condon B.J."/>
            <person name="Copeland A.C."/>
            <person name="Dhillon B."/>
            <person name="Glaser F."/>
            <person name="Hesse C.N."/>
            <person name="Kosti I."/>
            <person name="LaButti K."/>
            <person name="Lindquist E.A."/>
            <person name="Lucas S."/>
            <person name="Salamov A.A."/>
            <person name="Bradshaw R.E."/>
            <person name="Ciuffetti L."/>
            <person name="Hamelin R.C."/>
            <person name="Kema G.H.J."/>
            <person name="Lawrence C."/>
            <person name="Scott J.A."/>
            <person name="Spatafora J.W."/>
            <person name="Turgeon B.G."/>
            <person name="de Wit P.J.G.M."/>
            <person name="Zhong S."/>
            <person name="Goodwin S.B."/>
            <person name="Grigoriev I.V."/>
        </authorList>
    </citation>
    <scope>NUCLEOTIDE SEQUENCE [LARGE SCALE GENOMIC DNA]</scope>
    <source>
        <strain evidence="1 2">UAMH 10762</strain>
    </source>
</reference>
<protein>
    <submittedName>
        <fullName evidence="1">Uncharacterized protein</fullName>
    </submittedName>
</protein>
<evidence type="ECO:0000313" key="1">
    <source>
        <dbReference type="EMBL" id="EMC97049.1"/>
    </source>
</evidence>
<sequence>MVEGPVQHCCLARGLQKLKVVDCFVATCAMLPAETQGLATCAQRPNPGITDEVQETAASMMFTPLCRTLPF</sequence>
<keyword evidence="2" id="KW-1185">Reference proteome</keyword>
<gene>
    <name evidence="1" type="ORF">BAUCODRAFT_32791</name>
</gene>
<dbReference type="HOGENOM" id="CLU_2739633_0_0_1"/>
<name>M2NCX9_BAUPA</name>
<dbReference type="AlphaFoldDB" id="M2NCX9"/>
<dbReference type="Proteomes" id="UP000011761">
    <property type="component" value="Unassembled WGS sequence"/>
</dbReference>